<evidence type="ECO:0000313" key="2">
    <source>
        <dbReference type="EMBL" id="ATF05342.1"/>
    </source>
</evidence>
<dbReference type="SUPFAM" id="SSF52309">
    <property type="entry name" value="N-(deoxy)ribosyltransferase-like"/>
    <property type="match status" value="1"/>
</dbReference>
<evidence type="ECO:0008006" key="4">
    <source>
        <dbReference type="Google" id="ProtNLM"/>
    </source>
</evidence>
<proteinExistence type="predicted"/>
<organism evidence="2 3">
    <name type="scientific">Phaeobacter gallaeciensis</name>
    <dbReference type="NCBI Taxonomy" id="60890"/>
    <lineage>
        <taxon>Bacteria</taxon>
        <taxon>Pseudomonadati</taxon>
        <taxon>Pseudomonadota</taxon>
        <taxon>Alphaproteobacteria</taxon>
        <taxon>Rhodobacterales</taxon>
        <taxon>Roseobacteraceae</taxon>
        <taxon>Phaeobacter</taxon>
    </lineage>
</organism>
<dbReference type="EMBL" id="CP010784">
    <property type="protein sequence ID" value="ATF05342.1"/>
    <property type="molecule type" value="Genomic_DNA"/>
</dbReference>
<dbReference type="AlphaFoldDB" id="A0AAD0EAV3"/>
<gene>
    <name evidence="2" type="ORF">PhaeoP63_01254</name>
</gene>
<dbReference type="Proteomes" id="UP000217545">
    <property type="component" value="Chromosome"/>
</dbReference>
<dbReference type="Gene3D" id="3.40.50.450">
    <property type="match status" value="1"/>
</dbReference>
<keyword evidence="1" id="KW-0812">Transmembrane</keyword>
<keyword evidence="1" id="KW-1133">Transmembrane helix</keyword>
<name>A0AAD0EAV3_9RHOB</name>
<reference evidence="2 3" key="1">
    <citation type="journal article" date="2017" name="Front. Microbiol.">
        <title>Phaeobacter piscinae sp. nov., a species of the Roseobacter group and potential aquaculture probiont.</title>
        <authorList>
            <person name="Sonnenschein E.C."/>
            <person name="Phippen C.B.W."/>
            <person name="Nielsen K.F."/>
            <person name="Mateiu R.V."/>
            <person name="Melchiorsen J."/>
            <person name="Gram L."/>
            <person name="Overmann J."/>
            <person name="Freese H.M."/>
        </authorList>
    </citation>
    <scope>NUCLEOTIDE SEQUENCE [LARGE SCALE GENOMIC DNA]</scope>
    <source>
        <strain evidence="2 3">P63</strain>
    </source>
</reference>
<protein>
    <recommendedName>
        <fullName evidence="4">Nucleoside 2-deoxyribosyltransferase</fullName>
    </recommendedName>
</protein>
<keyword evidence="1" id="KW-0472">Membrane</keyword>
<feature type="transmembrane region" description="Helical" evidence="1">
    <location>
        <begin position="14"/>
        <end position="36"/>
    </location>
</feature>
<sequence>MISDDLRYLLETSAIQAIIQAVVFTGMAVLVLRVAFSNYMKIKEVQYLNAERRVRLDALRSSKESRIYDLVDEMTSSDKRWNEANRVVLDSAASLRDTKQEITSYDFNRPIKPTNFLQKMGISEREITVEPGTVFYLTPFHDEFQKTYESVQEAASDIGLSLSRGDEEFTDGPITRHIIKKICRAHFIVANLDGRNPNVFYELGLANAFGKPIVMIAHRNTKTPFDVSVDRTLFWNTRRELQNELTKLLARLVVSDNIPKESREPT</sequence>
<accession>A0AAD0EAV3</accession>
<evidence type="ECO:0000256" key="1">
    <source>
        <dbReference type="SAM" id="Phobius"/>
    </source>
</evidence>
<evidence type="ECO:0000313" key="3">
    <source>
        <dbReference type="Proteomes" id="UP000217545"/>
    </source>
</evidence>